<dbReference type="PANTHER" id="PTHR45527">
    <property type="entry name" value="NONRIBOSOMAL PEPTIDE SYNTHETASE"/>
    <property type="match status" value="1"/>
</dbReference>
<keyword evidence="3" id="KW-0597">Phosphoprotein</keyword>
<dbReference type="InterPro" id="IPR010071">
    <property type="entry name" value="AA_adenyl_dom"/>
</dbReference>
<dbReference type="NCBIfam" id="TIGR01733">
    <property type="entry name" value="AA-adenyl-dom"/>
    <property type="match status" value="1"/>
</dbReference>
<dbReference type="Gene3D" id="3.40.50.980">
    <property type="match status" value="2"/>
</dbReference>
<dbReference type="InterPro" id="IPR006162">
    <property type="entry name" value="Ppantetheine_attach_site"/>
</dbReference>
<dbReference type="Gene3D" id="3.30.300.30">
    <property type="match status" value="1"/>
</dbReference>
<dbReference type="PROSITE" id="PS00455">
    <property type="entry name" value="AMP_BINDING"/>
    <property type="match status" value="1"/>
</dbReference>
<dbReference type="InterPro" id="IPR000873">
    <property type="entry name" value="AMP-dep_synth/lig_dom"/>
</dbReference>
<dbReference type="PROSITE" id="PS50075">
    <property type="entry name" value="CARRIER"/>
    <property type="match status" value="1"/>
</dbReference>
<dbReference type="InterPro" id="IPR009081">
    <property type="entry name" value="PP-bd_ACP"/>
</dbReference>
<dbReference type="Gene3D" id="3.30.559.30">
    <property type="entry name" value="Nonribosomal peptide synthetase, condensation domain"/>
    <property type="match status" value="1"/>
</dbReference>
<dbReference type="InterPro" id="IPR036736">
    <property type="entry name" value="ACP-like_sf"/>
</dbReference>
<protein>
    <submittedName>
        <fullName evidence="5">Amino acid adenylation domain-containing protein</fullName>
    </submittedName>
</protein>
<evidence type="ECO:0000256" key="1">
    <source>
        <dbReference type="ARBA" id="ARBA00001957"/>
    </source>
</evidence>
<dbReference type="Pfam" id="PF13193">
    <property type="entry name" value="AMP-binding_C"/>
    <property type="match status" value="1"/>
</dbReference>
<feature type="non-terminal residue" evidence="5">
    <location>
        <position position="1"/>
    </location>
</feature>
<feature type="non-terminal residue" evidence="5">
    <location>
        <position position="910"/>
    </location>
</feature>
<dbReference type="SUPFAM" id="SSF56801">
    <property type="entry name" value="Acetyl-CoA synthetase-like"/>
    <property type="match status" value="1"/>
</dbReference>
<proteinExistence type="predicted"/>
<dbReference type="RefSeq" id="WP_153487050.1">
    <property type="nucleotide sequence ID" value="NZ_VDEQ01000343.1"/>
</dbReference>
<dbReference type="Pfam" id="PF00501">
    <property type="entry name" value="AMP-binding"/>
    <property type="match status" value="1"/>
</dbReference>
<dbReference type="Gene3D" id="2.30.38.10">
    <property type="entry name" value="Luciferase, Domain 3"/>
    <property type="match status" value="1"/>
</dbReference>
<dbReference type="SMART" id="SM00823">
    <property type="entry name" value="PKS_PP"/>
    <property type="match status" value="1"/>
</dbReference>
<dbReference type="InterPro" id="IPR025110">
    <property type="entry name" value="AMP-bd_C"/>
</dbReference>
<dbReference type="Pfam" id="PF00668">
    <property type="entry name" value="Condensation"/>
    <property type="match status" value="1"/>
</dbReference>
<dbReference type="PROSITE" id="PS00012">
    <property type="entry name" value="PHOSPHOPANTETHEINE"/>
    <property type="match status" value="1"/>
</dbReference>
<evidence type="ECO:0000256" key="2">
    <source>
        <dbReference type="ARBA" id="ARBA00022450"/>
    </source>
</evidence>
<dbReference type="CDD" id="cd19540">
    <property type="entry name" value="LCL_NRPS-like"/>
    <property type="match status" value="1"/>
</dbReference>
<evidence type="ECO:0000313" key="6">
    <source>
        <dbReference type="Proteomes" id="UP000460558"/>
    </source>
</evidence>
<accession>A0ABW9P1U0</accession>
<evidence type="ECO:0000256" key="3">
    <source>
        <dbReference type="ARBA" id="ARBA00022553"/>
    </source>
</evidence>
<dbReference type="Gene3D" id="1.10.1200.10">
    <property type="entry name" value="ACP-like"/>
    <property type="match status" value="1"/>
</dbReference>
<dbReference type="InterPro" id="IPR045851">
    <property type="entry name" value="AMP-bd_C_sf"/>
</dbReference>
<dbReference type="InterPro" id="IPR023213">
    <property type="entry name" value="CAT-like_dom_sf"/>
</dbReference>
<name>A0ABW9P1U0_9ACTN</name>
<dbReference type="InterPro" id="IPR001242">
    <property type="entry name" value="Condensation_dom"/>
</dbReference>
<dbReference type="SUPFAM" id="SSF52777">
    <property type="entry name" value="CoA-dependent acyltransferases"/>
    <property type="match status" value="2"/>
</dbReference>
<dbReference type="Gene3D" id="3.30.559.10">
    <property type="entry name" value="Chloramphenicol acetyltransferase-like domain"/>
    <property type="match status" value="1"/>
</dbReference>
<feature type="domain" description="Carrier" evidence="4">
    <location>
        <begin position="430"/>
        <end position="505"/>
    </location>
</feature>
<organism evidence="5 6">
    <name type="scientific">Streptomyces katsurahamanus</name>
    <dbReference type="NCBI Taxonomy" id="2577098"/>
    <lineage>
        <taxon>Bacteria</taxon>
        <taxon>Bacillati</taxon>
        <taxon>Actinomycetota</taxon>
        <taxon>Actinomycetes</taxon>
        <taxon>Kitasatosporales</taxon>
        <taxon>Streptomycetaceae</taxon>
        <taxon>Streptomyces</taxon>
    </lineage>
</organism>
<keyword evidence="2" id="KW-0596">Phosphopantetheine</keyword>
<dbReference type="PANTHER" id="PTHR45527:SF1">
    <property type="entry name" value="FATTY ACID SYNTHASE"/>
    <property type="match status" value="1"/>
</dbReference>
<dbReference type="CDD" id="cd12117">
    <property type="entry name" value="A_NRPS_Srf_like"/>
    <property type="match status" value="1"/>
</dbReference>
<dbReference type="SUPFAM" id="SSF47336">
    <property type="entry name" value="ACP-like"/>
    <property type="match status" value="1"/>
</dbReference>
<dbReference type="InterPro" id="IPR020806">
    <property type="entry name" value="PKS_PP-bd"/>
</dbReference>
<comment type="caution">
    <text evidence="5">The sequence shown here is derived from an EMBL/GenBank/DDBJ whole genome shotgun (WGS) entry which is preliminary data.</text>
</comment>
<dbReference type="EMBL" id="VDEQ01000343">
    <property type="protein sequence ID" value="MQS39560.1"/>
    <property type="molecule type" value="Genomic_DNA"/>
</dbReference>
<evidence type="ECO:0000313" key="5">
    <source>
        <dbReference type="EMBL" id="MQS39560.1"/>
    </source>
</evidence>
<sequence>LLGVAKAGAAYVPVDPSWPTARIHLVLEHVTLTVAERGLADMVAPDRLVPVEELLSGSEGISAAVAVGPADVAYVMYTSGSTGVPKGVEVTHGAVAALLTDSCWSAAARERVLVHAPHAFDASTYELWVPLVHGGRIVIAPPGTVSAQSLARLIREHELTAVHVTAGLFGVLAEESPETLVDLVEVLTGGDVVPAGAVARAREVCPGLTVRHLYGPTEATLCATVHTVAPGTPAPAVLPIGRPRDNTRVFVLDEFLQPVPAGVNGELYIAGEGLARGYANRPGLTAERFIASPYGGGRMYRTGDLARWNEDGELLFAGRADEQVKIRGYRVEPGEIEAVLASHEAVGQVAVIAREDRPGDKRLVAYVVPGPGAGSAVEQSLREYAADRLPAYMVPSAVVVRESLPVTVNGKLDRTALPAPDFAGLTGGRGPATPTEEVVAGLFVEVLGAERVGAEDSWFDLGGDSLLAMRLVSRIRSVLDTEVSIRELFTAPTVAGVARLIDDHDGEGRTALTPRPRPEALPLSYAQQRMWFLNRLEGVGEGAGYNMPLGLRLSGEVDVPALESALGDVADRHESLRTVFPETEGAPRQQILEGVAGRPPLEVVEIAEGALEDALAAYAGRGFDVSGDLPWRARLLITGSSEYVLLIVVHHIASDGWSMGVLARDLGTAYAARRQGREPEWQPLPVQYADYALWQREVLGELDDPDSLISRQLDYWRTALADVPDELALPADRTRPAVSSFRGGTVPVRVGAQLHSRLVKLAQRGKATMFMVVQAALATLMSRMGAGDDIPIGTAVAGRGDAALDDLAGFFVNTLVLRTDLSGNPTFDELLARVREADLAAYSHQDVPFERLVDDLNPARSLGRNPLFQVSLGLQSAPQEQGRLWDLPGLRVGPLESGSAGGSARVDLTL</sequence>
<reference evidence="5 6" key="1">
    <citation type="submission" date="2019-06" db="EMBL/GenBank/DDBJ databases">
        <title>Comparative genomics and metabolomics analyses of clavulanic acid producing Streptomyces species provides insight into specialized metabolism and evolution of beta-lactam biosynthetic gene clusters.</title>
        <authorList>
            <person name="Moore M.A."/>
            <person name="Cruz-Morales P."/>
            <person name="Barona Gomez F."/>
            <person name="Kapil T."/>
        </authorList>
    </citation>
    <scope>NUCLEOTIDE SEQUENCE [LARGE SCALE GENOMIC DNA]</scope>
    <source>
        <strain evidence="5 6">T-272</strain>
    </source>
</reference>
<dbReference type="Proteomes" id="UP000460558">
    <property type="component" value="Unassembled WGS sequence"/>
</dbReference>
<evidence type="ECO:0000259" key="4">
    <source>
        <dbReference type="PROSITE" id="PS50075"/>
    </source>
</evidence>
<dbReference type="InterPro" id="IPR020845">
    <property type="entry name" value="AMP-binding_CS"/>
</dbReference>
<comment type="cofactor">
    <cofactor evidence="1">
        <name>pantetheine 4'-phosphate</name>
        <dbReference type="ChEBI" id="CHEBI:47942"/>
    </cofactor>
</comment>
<keyword evidence="6" id="KW-1185">Reference proteome</keyword>
<gene>
    <name evidence="5" type="ORF">FFZ77_29465</name>
</gene>
<dbReference type="Pfam" id="PF00550">
    <property type="entry name" value="PP-binding"/>
    <property type="match status" value="1"/>
</dbReference>